<keyword evidence="2" id="KW-0808">Transferase</keyword>
<keyword evidence="3" id="KW-0677">Repeat</keyword>
<evidence type="ECO:0000313" key="6">
    <source>
        <dbReference type="EMBL" id="AEH27498.1"/>
    </source>
</evidence>
<dbReference type="SUPFAM" id="SSF51161">
    <property type="entry name" value="Trimeric LpxA-like enzymes"/>
    <property type="match status" value="1"/>
</dbReference>
<dbReference type="InterPro" id="IPR018357">
    <property type="entry name" value="Hexapep_transf_CS"/>
</dbReference>
<organism evidence="6">
    <name type="scientific">Cronobacter sakazakii</name>
    <name type="common">Enterobacter sakazakii</name>
    <dbReference type="NCBI Taxonomy" id="28141"/>
    <lineage>
        <taxon>Bacteria</taxon>
        <taxon>Pseudomonadati</taxon>
        <taxon>Pseudomonadota</taxon>
        <taxon>Gammaproteobacteria</taxon>
        <taxon>Enterobacterales</taxon>
        <taxon>Enterobacteriaceae</taxon>
        <taxon>Cronobacter</taxon>
    </lineage>
</organism>
<evidence type="ECO:0000256" key="2">
    <source>
        <dbReference type="ARBA" id="ARBA00022679"/>
    </source>
</evidence>
<dbReference type="InterPro" id="IPR001451">
    <property type="entry name" value="Hexapep"/>
</dbReference>
<dbReference type="AlphaFoldDB" id="F8SLL6"/>
<dbReference type="Pfam" id="PF00132">
    <property type="entry name" value="Hexapep"/>
    <property type="match status" value="3"/>
</dbReference>
<dbReference type="CDD" id="cd03358">
    <property type="entry name" value="LbH_WxcM_N_like"/>
    <property type="match status" value="1"/>
</dbReference>
<dbReference type="InterPro" id="IPR050179">
    <property type="entry name" value="Trans_hexapeptide_repeat"/>
</dbReference>
<protein>
    <submittedName>
        <fullName evidence="6">FdtC</fullName>
    </submittedName>
</protein>
<dbReference type="EMBL" id="HQ646169">
    <property type="protein sequence ID" value="AEH27498.1"/>
    <property type="molecule type" value="Genomic_DNA"/>
</dbReference>
<proteinExistence type="inferred from homology"/>
<dbReference type="Gene3D" id="2.160.10.10">
    <property type="entry name" value="Hexapeptide repeat proteins"/>
    <property type="match status" value="1"/>
</dbReference>
<evidence type="ECO:0000256" key="3">
    <source>
        <dbReference type="ARBA" id="ARBA00022737"/>
    </source>
</evidence>
<dbReference type="GO" id="GO:0016747">
    <property type="term" value="F:acyltransferase activity, transferring groups other than amino-acyl groups"/>
    <property type="evidence" value="ECO:0007669"/>
    <property type="project" value="UniProtKB-ARBA"/>
</dbReference>
<dbReference type="EMBL" id="HQ646168">
    <property type="protein sequence ID" value="AEH27485.1"/>
    <property type="molecule type" value="Genomic_DNA"/>
</dbReference>
<evidence type="ECO:0000256" key="1">
    <source>
        <dbReference type="ARBA" id="ARBA00007274"/>
    </source>
</evidence>
<gene>
    <name evidence="6" type="primary">fdtC</name>
</gene>
<dbReference type="PANTHER" id="PTHR43300:SF4">
    <property type="entry name" value="ACYL-[ACYL-CARRIER-PROTEIN]--UDP-N-ACETYLGLUCOSAMINE O-ACYLTRANSFERASE"/>
    <property type="match status" value="1"/>
</dbReference>
<dbReference type="PANTHER" id="PTHR43300">
    <property type="entry name" value="ACETYLTRANSFERASE"/>
    <property type="match status" value="1"/>
</dbReference>
<accession>F8SLL6</accession>
<name>F8SLL6_CROSK</name>
<dbReference type="PROSITE" id="PS00101">
    <property type="entry name" value="HEXAPEP_TRANSFERASES"/>
    <property type="match status" value="1"/>
</dbReference>
<dbReference type="InterPro" id="IPR011004">
    <property type="entry name" value="Trimer_LpxA-like_sf"/>
</dbReference>
<reference evidence="6" key="1">
    <citation type="journal article" date="2011" name="Appl. Environ. Microbiol.">
        <title>Molecular characterization of cronobacter lipopolysaccharide o-antigen gene clusters and development of serotype-specific PCR assays.</title>
        <authorList>
            <person name="Jarvis K.G."/>
            <person name="Grim C.J."/>
            <person name="Franco A.A."/>
            <person name="Gopinath G."/>
            <person name="Sathyamoorthy V."/>
            <person name="Hu L."/>
            <person name="Sadowski J.A."/>
            <person name="Lee C.S."/>
            <person name="Tall B.D."/>
        </authorList>
    </citation>
    <scope>NUCLEOTIDE SEQUENCE</scope>
    <source>
        <strain evidence="5">2156</strain>
        <strain evidence="6">CDC 1059-77</strain>
    </source>
</reference>
<evidence type="ECO:0000313" key="5">
    <source>
        <dbReference type="EMBL" id="AEH27485.1"/>
    </source>
</evidence>
<sequence>MMRAIIFVTMTNSWKRSKMTQIHPLSDVKTDKIGNNTRIWQFAVILPGAIIGSDCNICAHTLIEGKVKIGDRVTIKSGVYIWDNTVIEDDVFIGPCVTFTNDKYPRSKVHDKEFESILVKKGASIGANATILPGVTIGEKSMIGAGSVVTKDVPDNAVVYGNPAKIMGVN</sequence>
<comment type="similarity">
    <text evidence="1">Belongs to the transferase hexapeptide repeat family.</text>
</comment>
<evidence type="ECO:0000256" key="4">
    <source>
        <dbReference type="ARBA" id="ARBA00023315"/>
    </source>
</evidence>
<keyword evidence="4" id="KW-0012">Acyltransferase</keyword>